<dbReference type="InterPro" id="IPR005469">
    <property type="entry name" value="Avidin"/>
</dbReference>
<feature type="binding site" evidence="6">
    <location>
        <position position="104"/>
    </location>
    <ligand>
        <name>biotin</name>
        <dbReference type="ChEBI" id="CHEBI:57586"/>
    </ligand>
</feature>
<feature type="binding site" evidence="6">
    <location>
        <position position="40"/>
    </location>
    <ligand>
        <name>biotin</name>
        <dbReference type="ChEBI" id="CHEBI:57586"/>
    </ligand>
</feature>
<evidence type="ECO:0000256" key="3">
    <source>
        <dbReference type="ARBA" id="ARBA00022525"/>
    </source>
</evidence>
<dbReference type="PROSITE" id="PS51326">
    <property type="entry name" value="AVIDIN_2"/>
    <property type="match status" value="1"/>
</dbReference>
<name>A0A160NV30_STRLU</name>
<dbReference type="InterPro" id="IPR005468">
    <property type="entry name" value="Avidin/str"/>
</dbReference>
<dbReference type="GO" id="GO:0005576">
    <property type="term" value="C:extracellular region"/>
    <property type="evidence" value="ECO:0007669"/>
    <property type="project" value="UniProtKB-SubCell"/>
</dbReference>
<reference evidence="8 9" key="1">
    <citation type="journal article" date="2016" name="Genome Announc.">
        <title>Complete Genome Sequence of Thiostrepton-Producing Streptomyces laurentii ATCC 31255.</title>
        <authorList>
            <person name="Doi K."/>
            <person name="Fujino Y."/>
            <person name="Nagayoshi Y."/>
            <person name="Ohshima T."/>
            <person name="Ogata S."/>
        </authorList>
    </citation>
    <scope>NUCLEOTIDE SEQUENCE [LARGE SCALE GENOMIC DNA]</scope>
    <source>
        <strain evidence="8 9">ATCC 31255</strain>
    </source>
</reference>
<evidence type="ECO:0000256" key="2">
    <source>
        <dbReference type="ARBA" id="ARBA00006297"/>
    </source>
</evidence>
<keyword evidence="4 7" id="KW-0732">Signal</keyword>
<organism evidence="8 9">
    <name type="scientific">Streptomyces laurentii</name>
    <dbReference type="NCBI Taxonomy" id="39478"/>
    <lineage>
        <taxon>Bacteria</taxon>
        <taxon>Bacillati</taxon>
        <taxon>Actinomycetota</taxon>
        <taxon>Actinomycetes</taxon>
        <taxon>Kitasatosporales</taxon>
        <taxon>Streptomycetaceae</taxon>
        <taxon>Streptomyces</taxon>
    </lineage>
</organism>
<dbReference type="Proteomes" id="UP000217676">
    <property type="component" value="Chromosome"/>
</dbReference>
<dbReference type="InterPro" id="IPR036896">
    <property type="entry name" value="Avidin-like_sf"/>
</dbReference>
<keyword evidence="5 6" id="KW-0092">Biotin</keyword>
<dbReference type="Gene3D" id="2.40.128.30">
    <property type="entry name" value="Avidin-like"/>
    <property type="match status" value="1"/>
</dbReference>
<evidence type="ECO:0000313" key="8">
    <source>
        <dbReference type="EMBL" id="BAU81794.1"/>
    </source>
</evidence>
<dbReference type="RefSeq" id="WP_359885683.1">
    <property type="nucleotide sequence ID" value="NZ_JBEYHT010000120.1"/>
</dbReference>
<dbReference type="SUPFAM" id="SSF50876">
    <property type="entry name" value="Avidin/streptavidin"/>
    <property type="match status" value="1"/>
</dbReference>
<evidence type="ECO:0000256" key="7">
    <source>
        <dbReference type="RuleBase" id="RU369114"/>
    </source>
</evidence>
<comment type="function">
    <text evidence="7">Forms a strong non-covalent specific complex with biotin.</text>
</comment>
<feature type="binding site" evidence="6">
    <location>
        <position position="77"/>
    </location>
    <ligand>
        <name>biotin</name>
        <dbReference type="ChEBI" id="CHEBI:57586"/>
    </ligand>
</feature>
<keyword evidence="3 7" id="KW-0964">Secreted</keyword>
<evidence type="ECO:0000256" key="4">
    <source>
        <dbReference type="ARBA" id="ARBA00022729"/>
    </source>
</evidence>
<dbReference type="InterPro" id="IPR051764">
    <property type="entry name" value="Avidin/Streptavidin-rel"/>
</dbReference>
<dbReference type="PANTHER" id="PTHR34399">
    <property type="entry name" value="AVIDIN-RELATED"/>
    <property type="match status" value="1"/>
</dbReference>
<proteinExistence type="inferred from homology"/>
<dbReference type="GO" id="GO:0009374">
    <property type="term" value="F:biotin binding"/>
    <property type="evidence" value="ECO:0007669"/>
    <property type="project" value="UniProtKB-UniRule"/>
</dbReference>
<dbReference type="EMBL" id="AP017424">
    <property type="protein sequence ID" value="BAU81794.1"/>
    <property type="molecule type" value="Genomic_DNA"/>
</dbReference>
<feature type="binding site" evidence="6">
    <location>
        <position position="29"/>
    </location>
    <ligand>
        <name>biotin</name>
        <dbReference type="ChEBI" id="CHEBI:57586"/>
    </ligand>
</feature>
<evidence type="ECO:0000256" key="1">
    <source>
        <dbReference type="ARBA" id="ARBA00004613"/>
    </source>
</evidence>
<dbReference type="Pfam" id="PF01382">
    <property type="entry name" value="Avidin"/>
    <property type="match status" value="1"/>
</dbReference>
<gene>
    <name evidence="8" type="ORF">SLA_0840</name>
</gene>
<comment type="subunit">
    <text evidence="7">Homotetramer.</text>
</comment>
<evidence type="ECO:0000256" key="6">
    <source>
        <dbReference type="PIRSR" id="PIRSR605468-50"/>
    </source>
</evidence>
<protein>
    <recommendedName>
        <fullName evidence="7">Streptavidin</fullName>
    </recommendedName>
</protein>
<accession>A0A160NV30</accession>
<dbReference type="AlphaFoldDB" id="A0A160NV30"/>
<sequence length="140" mass="15127">MIIDGDWYNEFGSRMHLRSDPVGGISGTYLTAVGHAPGTYVLTGRHGGPTEPGHGIALGWTVAWRNEHGDVGSLTSWSGLLLPDPEWLLTTWLLTRSSSPAQAWESTVIGQDVFTRQEPARDAVERALASGRPVSHPKPS</sequence>
<evidence type="ECO:0000313" key="9">
    <source>
        <dbReference type="Proteomes" id="UP000217676"/>
    </source>
</evidence>
<dbReference type="KEGG" id="slau:SLA_0840"/>
<feature type="binding site" evidence="6">
    <location>
        <position position="92"/>
    </location>
    <ligand>
        <name>biotin</name>
        <dbReference type="ChEBI" id="CHEBI:57586"/>
    </ligand>
</feature>
<keyword evidence="9" id="KW-1185">Reference proteome</keyword>
<dbReference type="PRINTS" id="PR00709">
    <property type="entry name" value="AVIDIN"/>
</dbReference>
<evidence type="ECO:0000256" key="5">
    <source>
        <dbReference type="ARBA" id="ARBA00023267"/>
    </source>
</evidence>
<comment type="subcellular location">
    <subcellularLocation>
        <location evidence="1 7">Secreted</location>
    </subcellularLocation>
</comment>
<comment type="similarity">
    <text evidence="2 7">Belongs to the avidin/streptavidin family.</text>
</comment>